<dbReference type="AlphaFoldDB" id="A0A319DVD3"/>
<name>A0A319DVD3_9EURO</name>
<protein>
    <submittedName>
        <fullName evidence="1">Uncharacterized protein</fullName>
    </submittedName>
</protein>
<evidence type="ECO:0000313" key="2">
    <source>
        <dbReference type="Proteomes" id="UP000247810"/>
    </source>
</evidence>
<gene>
    <name evidence="1" type="ORF">BO71DRAFT_205328</name>
</gene>
<dbReference type="VEuPathDB" id="FungiDB:BO71DRAFT_205328"/>
<proteinExistence type="predicted"/>
<accession>A0A319DVD3</accession>
<reference evidence="1 2" key="1">
    <citation type="submission" date="2018-02" db="EMBL/GenBank/DDBJ databases">
        <title>The genomes of Aspergillus section Nigri reveals drivers in fungal speciation.</title>
        <authorList>
            <consortium name="DOE Joint Genome Institute"/>
            <person name="Vesth T.C."/>
            <person name="Nybo J."/>
            <person name="Theobald S."/>
            <person name="Brandl J."/>
            <person name="Frisvad J.C."/>
            <person name="Nielsen K.F."/>
            <person name="Lyhne E.K."/>
            <person name="Kogle M.E."/>
            <person name="Kuo A."/>
            <person name="Riley R."/>
            <person name="Clum A."/>
            <person name="Nolan M."/>
            <person name="Lipzen A."/>
            <person name="Salamov A."/>
            <person name="Henrissat B."/>
            <person name="Wiebenga A."/>
            <person name="De vries R.P."/>
            <person name="Grigoriev I.V."/>
            <person name="Mortensen U.H."/>
            <person name="Andersen M.R."/>
            <person name="Baker S.E."/>
        </authorList>
    </citation>
    <scope>NUCLEOTIDE SEQUENCE [LARGE SCALE GENOMIC DNA]</scope>
    <source>
        <strain evidence="1 2">CBS 707.79</strain>
    </source>
</reference>
<dbReference type="EMBL" id="KZ825855">
    <property type="protein sequence ID" value="PYH95313.1"/>
    <property type="molecule type" value="Genomic_DNA"/>
</dbReference>
<sequence>MLSLGDWPRPGKFISLNTQNARSRRNIHQDTVVVVSPPMRTGYLHDKDCTSKCEAQKLQSEETLSNRLVICSYFHLFRVAFGSHSSCQLAFAVLYIRPTVPSFGGLSERLHLKFCYQSFHSSLLAPPLSLAADDFGTNTRSLPWRCPFSC</sequence>
<dbReference type="Proteomes" id="UP000247810">
    <property type="component" value="Unassembled WGS sequence"/>
</dbReference>
<evidence type="ECO:0000313" key="1">
    <source>
        <dbReference type="EMBL" id="PYH95313.1"/>
    </source>
</evidence>
<organism evidence="1 2">
    <name type="scientific">Aspergillus ellipticus CBS 707.79</name>
    <dbReference type="NCBI Taxonomy" id="1448320"/>
    <lineage>
        <taxon>Eukaryota</taxon>
        <taxon>Fungi</taxon>
        <taxon>Dikarya</taxon>
        <taxon>Ascomycota</taxon>
        <taxon>Pezizomycotina</taxon>
        <taxon>Eurotiomycetes</taxon>
        <taxon>Eurotiomycetidae</taxon>
        <taxon>Eurotiales</taxon>
        <taxon>Aspergillaceae</taxon>
        <taxon>Aspergillus</taxon>
        <taxon>Aspergillus subgen. Circumdati</taxon>
    </lineage>
</organism>
<keyword evidence="2" id="KW-1185">Reference proteome</keyword>